<dbReference type="Pfam" id="PF00069">
    <property type="entry name" value="Pkinase"/>
    <property type="match status" value="1"/>
</dbReference>
<keyword evidence="1" id="KW-0723">Serine/threonine-protein kinase</keyword>
<dbReference type="SUPFAM" id="SSF56112">
    <property type="entry name" value="Protein kinase-like (PK-like)"/>
    <property type="match status" value="1"/>
</dbReference>
<comment type="caution">
    <text evidence="9">The sequence shown here is derived from an EMBL/GenBank/DDBJ whole genome shotgun (WGS) entry which is preliminary data.</text>
</comment>
<dbReference type="InterPro" id="IPR000719">
    <property type="entry name" value="Prot_kinase_dom"/>
</dbReference>
<dbReference type="PANTHER" id="PTHR24345">
    <property type="entry name" value="SERINE/THREONINE-PROTEIN KINASE PLK"/>
    <property type="match status" value="1"/>
</dbReference>
<evidence type="ECO:0000256" key="7">
    <source>
        <dbReference type="SAM" id="MobiDB-lite"/>
    </source>
</evidence>
<dbReference type="SMART" id="SM00220">
    <property type="entry name" value="S_TKc"/>
    <property type="match status" value="1"/>
</dbReference>
<proteinExistence type="predicted"/>
<dbReference type="AlphaFoldDB" id="A0AAV6UQX9"/>
<keyword evidence="5 6" id="KW-0067">ATP-binding</keyword>
<dbReference type="Gene3D" id="1.10.510.10">
    <property type="entry name" value="Transferase(Phosphotransferase) domain 1"/>
    <property type="match status" value="1"/>
</dbReference>
<protein>
    <recommendedName>
        <fullName evidence="8">Protein kinase domain-containing protein</fullName>
    </recommendedName>
</protein>
<evidence type="ECO:0000313" key="9">
    <source>
        <dbReference type="EMBL" id="KAG8186702.1"/>
    </source>
</evidence>
<evidence type="ECO:0000313" key="10">
    <source>
        <dbReference type="Proteomes" id="UP000827092"/>
    </source>
</evidence>
<evidence type="ECO:0000256" key="6">
    <source>
        <dbReference type="PROSITE-ProRule" id="PRU10141"/>
    </source>
</evidence>
<dbReference type="GO" id="GO:0005524">
    <property type="term" value="F:ATP binding"/>
    <property type="evidence" value="ECO:0007669"/>
    <property type="project" value="UniProtKB-UniRule"/>
</dbReference>
<feature type="domain" description="Protein kinase" evidence="8">
    <location>
        <begin position="271"/>
        <end position="539"/>
    </location>
</feature>
<evidence type="ECO:0000256" key="1">
    <source>
        <dbReference type="ARBA" id="ARBA00022527"/>
    </source>
</evidence>
<keyword evidence="3 6" id="KW-0547">Nucleotide-binding</keyword>
<evidence type="ECO:0000256" key="5">
    <source>
        <dbReference type="ARBA" id="ARBA00022840"/>
    </source>
</evidence>
<reference evidence="9 10" key="1">
    <citation type="journal article" date="2022" name="Nat. Ecol. Evol.">
        <title>A masculinizing supergene underlies an exaggerated male reproductive morph in a spider.</title>
        <authorList>
            <person name="Hendrickx F."/>
            <person name="De Corte Z."/>
            <person name="Sonet G."/>
            <person name="Van Belleghem S.M."/>
            <person name="Kostlbacher S."/>
            <person name="Vangestel C."/>
        </authorList>
    </citation>
    <scope>NUCLEOTIDE SEQUENCE [LARGE SCALE GENOMIC DNA]</scope>
    <source>
        <strain evidence="9">W744_W776</strain>
    </source>
</reference>
<gene>
    <name evidence="9" type="ORF">JTE90_015640</name>
</gene>
<evidence type="ECO:0000256" key="2">
    <source>
        <dbReference type="ARBA" id="ARBA00022679"/>
    </source>
</evidence>
<dbReference type="EMBL" id="JAFNEN010000293">
    <property type="protein sequence ID" value="KAG8186702.1"/>
    <property type="molecule type" value="Genomic_DNA"/>
</dbReference>
<dbReference type="PANTHER" id="PTHR24345:SF0">
    <property type="entry name" value="CELL CYCLE SERINE_THREONINE-PROTEIN KINASE CDC5_MSD2"/>
    <property type="match status" value="1"/>
</dbReference>
<dbReference type="Proteomes" id="UP000827092">
    <property type="component" value="Unassembled WGS sequence"/>
</dbReference>
<feature type="compositionally biased region" description="Basic and acidic residues" evidence="7">
    <location>
        <begin position="21"/>
        <end position="36"/>
    </location>
</feature>
<dbReference type="InterPro" id="IPR011009">
    <property type="entry name" value="Kinase-like_dom_sf"/>
</dbReference>
<dbReference type="PROSITE" id="PS00107">
    <property type="entry name" value="PROTEIN_KINASE_ATP"/>
    <property type="match status" value="1"/>
</dbReference>
<keyword evidence="2" id="KW-0808">Transferase</keyword>
<keyword evidence="4" id="KW-0418">Kinase</keyword>
<organism evidence="9 10">
    <name type="scientific">Oedothorax gibbosus</name>
    <dbReference type="NCBI Taxonomy" id="931172"/>
    <lineage>
        <taxon>Eukaryota</taxon>
        <taxon>Metazoa</taxon>
        <taxon>Ecdysozoa</taxon>
        <taxon>Arthropoda</taxon>
        <taxon>Chelicerata</taxon>
        <taxon>Arachnida</taxon>
        <taxon>Araneae</taxon>
        <taxon>Araneomorphae</taxon>
        <taxon>Entelegynae</taxon>
        <taxon>Araneoidea</taxon>
        <taxon>Linyphiidae</taxon>
        <taxon>Erigoninae</taxon>
        <taxon>Oedothorax</taxon>
    </lineage>
</organism>
<keyword evidence="10" id="KW-1185">Reference proteome</keyword>
<dbReference type="GO" id="GO:0004674">
    <property type="term" value="F:protein serine/threonine kinase activity"/>
    <property type="evidence" value="ECO:0007669"/>
    <property type="project" value="UniProtKB-KW"/>
</dbReference>
<evidence type="ECO:0000256" key="3">
    <source>
        <dbReference type="ARBA" id="ARBA00022741"/>
    </source>
</evidence>
<dbReference type="GO" id="GO:0005634">
    <property type="term" value="C:nucleus"/>
    <property type="evidence" value="ECO:0007669"/>
    <property type="project" value="TreeGrafter"/>
</dbReference>
<evidence type="ECO:0000256" key="4">
    <source>
        <dbReference type="ARBA" id="ARBA00022777"/>
    </source>
</evidence>
<dbReference type="PROSITE" id="PS50011">
    <property type="entry name" value="PROTEIN_KINASE_DOM"/>
    <property type="match status" value="1"/>
</dbReference>
<sequence>MGRIIKFFRRICQFFRRGGKKTKDEGSKDKSSHEETPLDVFQEDSKGLKYHQNSSTLSIKYQKTKEVEEIKEFPISDTEKASQDPNHKVSCQTIAKNVGGNINIGSTTSNTCDKPQKAEIATEIAETLENIIKKVEEILIQNDWNISHSVDTYENTNATTYTLEEAQVIAPEIFDVIEDLIKRVELKAQLTIQAEPNVLQKIESPINDDQLTEIQDPFNCCSPAKASKKIEECENCNVTSTQNPPERPLPPLKKTKVEKCPEALTPLVENYEYKGQLGKGGFGQVYLLRHKQIKEEVAAKVVPSRRVTASEKETWPNLAHPNILKLLEQHIFGEYHIFVSPKQEKRLVEIIYKAPLTEIKQYMLDALRGLEYLHRMGLCHLDIKADNILIGKKEAMLCDFGFVSQSKGLTNFDFAPPVIYRSPEASKSKGAKAKIPKGTAVDLWAFGVMMVELFTRFPLINLKVKGEKSTVKGENWKKSSYHILRKAIKEKNFNNSLKKDFPQADKNTRRAALDLIHAFLHFSPYNRISAKKAMKHPFFKNPVPKYFMAHQKDFSLWQ</sequence>
<dbReference type="Gene3D" id="3.30.200.20">
    <property type="entry name" value="Phosphorylase Kinase, domain 1"/>
    <property type="match status" value="1"/>
</dbReference>
<evidence type="ECO:0000259" key="8">
    <source>
        <dbReference type="PROSITE" id="PS50011"/>
    </source>
</evidence>
<dbReference type="PROSITE" id="PS00108">
    <property type="entry name" value="PROTEIN_KINASE_ST"/>
    <property type="match status" value="1"/>
</dbReference>
<feature type="binding site" evidence="6">
    <location>
        <position position="300"/>
    </location>
    <ligand>
        <name>ATP</name>
        <dbReference type="ChEBI" id="CHEBI:30616"/>
    </ligand>
</feature>
<feature type="region of interest" description="Disordered" evidence="7">
    <location>
        <begin position="19"/>
        <end position="47"/>
    </location>
</feature>
<name>A0AAV6UQX9_9ARAC</name>
<accession>A0AAV6UQX9</accession>
<dbReference type="InterPro" id="IPR008271">
    <property type="entry name" value="Ser/Thr_kinase_AS"/>
</dbReference>
<dbReference type="InterPro" id="IPR017441">
    <property type="entry name" value="Protein_kinase_ATP_BS"/>
</dbReference>